<feature type="repeat" description="WD" evidence="3">
    <location>
        <begin position="1075"/>
        <end position="1116"/>
    </location>
</feature>
<feature type="repeat" description="WD" evidence="3">
    <location>
        <begin position="947"/>
        <end position="988"/>
    </location>
</feature>
<feature type="repeat" description="WD" evidence="3">
    <location>
        <begin position="780"/>
        <end position="821"/>
    </location>
</feature>
<evidence type="ECO:0000313" key="6">
    <source>
        <dbReference type="Proteomes" id="UP001212498"/>
    </source>
</evidence>
<proteinExistence type="predicted"/>
<sequence>MTVTLAYVQACGGDRREWETRYRALAEESARDRTDPAGDGASPYLGLAAFQPEDADRYFGRASLVERLVHQVAQAPVVAVFGASGSGKSSLIRAGLVPATRAHPAFSGHEWSWVLLTPTGQPLRELTRAVAELCGGEPGRGEPGWLDRALRHADPTGGTRVLLLVDQFEELFTLCPDAGERAEFIDVLLDAARGPGRVAKVVLGVRADFYGHCATHPGLLEVLGQGAQVLVGPMTRDELRSAITQPAAMAGLTIERELVATMIADITDEPGGLPLLSHALLETYRHRRNNTMTKAGYQVCGGVHGALAQTAERLYAEFDATEQEVACQVFVRLTALGDGIGDTRRRARHGELATVGDPRTVNRVLDKLAAARLVVIGTDSVEVAHEALIRAWPRLSRWLTDDRESVLLHRKLTDATQAWQSSGRDPELLYRATQLDQVLAWAGPAHRAVRLNAGEREFLDAAIHSRDTQARSRRRRTLHLRVATATVVTLLATASVITLQQRADARDQHRVAVARQLVAEATALRETDPLRAAQLSLAAWRTAPDVAATRDSLISTQAYPLPTRLRGHTGEVRDVVYSPDGRILATSAGDATVRLWDLATRTQAGAPLTGHTAVVNGLAFSPDGSVLATASYDRTVRLWDVARRAPLGEPMTGHTGPITGIAFSPDGRLLVTGGADGVLRTWDTVRRTAVGEPMVGHRGPITGIALSSDGVTAATSSNDKTVRLWNVVTRTPAGGPLTGHTNVTNGVAFSPDGELLASTSADKTVRLWEVATRTPVGGPLTGHTNVTYGVAFSPDGRTLASSGWDKTVRIWDITSGRQRGTALIGSTSSVLNIAFSPDGSALAGGDSDGMTLIWPLRENLMPAHTDAVYAVAVSPDGHVLGTAADDRTVRLWAATTHAPLAAPLTGHTAEVRAMAFSPQGGILATGSWDGTLRLWDAASRAPIGKPLTGHVDWVRGLAFSPDARLVATAGMDMAVRLWDTTTRSPSGAPLTGHTNSVTGIAFSPDGRTLATGANDKTVRLWDVTTRTATGEPLTGHTSVVRDVVFSPDGRLLASAGDDKTVRLWDIPGRRLIATLTGHTGEVLKLAFSPDGRELASTSLDKTVRLWDTADRSTTTILSAGTGFAGVAYTPNGLMTGGVTGDVLLWTTDPERVAGQVCAATRSDLSDQEWHRYVPTWPKPVLCSPDDHG</sequence>
<feature type="repeat" description="WD" evidence="3">
    <location>
        <begin position="694"/>
        <end position="727"/>
    </location>
</feature>
<dbReference type="InterPro" id="IPR050349">
    <property type="entry name" value="WD_LIS1/nudF_dynein_reg"/>
</dbReference>
<feature type="repeat" description="WD" evidence="3">
    <location>
        <begin position="565"/>
        <end position="606"/>
    </location>
</feature>
<dbReference type="CDD" id="cd00267">
    <property type="entry name" value="ABC_ATPase"/>
    <property type="match status" value="1"/>
</dbReference>
<reference evidence="5 6" key="1">
    <citation type="submission" date="2022-11" db="EMBL/GenBank/DDBJ databases">
        <title>Nonomuraea corallina sp. nov., a new species of the genus Nonomuraea isolated from sea side sediment in Thai sea.</title>
        <authorList>
            <person name="Ngamcharungchit C."/>
            <person name="Matsumoto A."/>
            <person name="Suriyachadkun C."/>
            <person name="Panbangred W."/>
            <person name="Inahashi Y."/>
            <person name="Intra B."/>
        </authorList>
    </citation>
    <scope>NUCLEOTIDE SEQUENCE [LARGE SCALE GENOMIC DNA]</scope>
    <source>
        <strain evidence="5 6">DSM 43553</strain>
    </source>
</reference>
<dbReference type="Pfam" id="PF00400">
    <property type="entry name" value="WD40"/>
    <property type="match status" value="13"/>
</dbReference>
<dbReference type="PANTHER" id="PTHR44129">
    <property type="entry name" value="WD REPEAT-CONTAINING PROTEIN POP1"/>
    <property type="match status" value="1"/>
</dbReference>
<feature type="repeat" description="WD" evidence="3">
    <location>
        <begin position="737"/>
        <end position="778"/>
    </location>
</feature>
<dbReference type="Proteomes" id="UP001212498">
    <property type="component" value="Unassembled WGS sequence"/>
</dbReference>
<dbReference type="InterPro" id="IPR027417">
    <property type="entry name" value="P-loop_NTPase"/>
</dbReference>
<feature type="repeat" description="WD" evidence="3">
    <location>
        <begin position="1033"/>
        <end position="1074"/>
    </location>
</feature>
<dbReference type="SUPFAM" id="SSF52540">
    <property type="entry name" value="P-loop containing nucleoside triphosphate hydrolases"/>
    <property type="match status" value="1"/>
</dbReference>
<dbReference type="InterPro" id="IPR020472">
    <property type="entry name" value="WD40_PAC1"/>
</dbReference>
<evidence type="ECO:0000313" key="5">
    <source>
        <dbReference type="EMBL" id="MDA0639577.1"/>
    </source>
</evidence>
<dbReference type="EMBL" id="JAPNUD010000005">
    <property type="protein sequence ID" value="MDA0639577.1"/>
    <property type="molecule type" value="Genomic_DNA"/>
</dbReference>
<protein>
    <recommendedName>
        <fullName evidence="4">Novel STAND NTPase 1 domain-containing protein</fullName>
    </recommendedName>
</protein>
<dbReference type="RefSeq" id="WP_271275060.1">
    <property type="nucleotide sequence ID" value="NZ_BAABFD010000005.1"/>
</dbReference>
<dbReference type="InterPro" id="IPR036322">
    <property type="entry name" value="WD40_repeat_dom_sf"/>
</dbReference>
<evidence type="ECO:0000256" key="1">
    <source>
        <dbReference type="ARBA" id="ARBA00022574"/>
    </source>
</evidence>
<feature type="repeat" description="WD" evidence="3">
    <location>
        <begin position="608"/>
        <end position="641"/>
    </location>
</feature>
<evidence type="ECO:0000259" key="4">
    <source>
        <dbReference type="Pfam" id="PF20703"/>
    </source>
</evidence>
<feature type="repeat" description="WD" evidence="3">
    <location>
        <begin position="861"/>
        <end position="902"/>
    </location>
</feature>
<dbReference type="Gene3D" id="2.130.10.10">
    <property type="entry name" value="YVTN repeat-like/Quinoprotein amine dehydrogenase"/>
    <property type="match status" value="5"/>
</dbReference>
<feature type="repeat" description="WD" evidence="3">
    <location>
        <begin position="904"/>
        <end position="945"/>
    </location>
</feature>
<dbReference type="PROSITE" id="PS00678">
    <property type="entry name" value="WD_REPEATS_1"/>
    <property type="match status" value="8"/>
</dbReference>
<dbReference type="SUPFAM" id="SSF50978">
    <property type="entry name" value="WD40 repeat-like"/>
    <property type="match status" value="2"/>
</dbReference>
<dbReference type="PRINTS" id="PR00320">
    <property type="entry name" value="GPROTEINBRPT"/>
</dbReference>
<keyword evidence="6" id="KW-1185">Reference proteome</keyword>
<dbReference type="Pfam" id="PF20703">
    <property type="entry name" value="nSTAND1"/>
    <property type="match status" value="1"/>
</dbReference>
<evidence type="ECO:0000256" key="3">
    <source>
        <dbReference type="PROSITE-ProRule" id="PRU00221"/>
    </source>
</evidence>
<dbReference type="InterPro" id="IPR049052">
    <property type="entry name" value="nSTAND1"/>
</dbReference>
<keyword evidence="2" id="KW-0677">Repeat</keyword>
<dbReference type="CDD" id="cd00200">
    <property type="entry name" value="WD40"/>
    <property type="match status" value="2"/>
</dbReference>
<name>A0ABT4SQX3_9ACTN</name>
<evidence type="ECO:0000256" key="2">
    <source>
        <dbReference type="ARBA" id="ARBA00022737"/>
    </source>
</evidence>
<dbReference type="SMART" id="SM00320">
    <property type="entry name" value="WD40"/>
    <property type="match status" value="14"/>
</dbReference>
<feature type="repeat" description="WD" evidence="3">
    <location>
        <begin position="823"/>
        <end position="857"/>
    </location>
</feature>
<gene>
    <name evidence="5" type="ORF">OUY24_02965</name>
</gene>
<accession>A0ABT4SQX3</accession>
<dbReference type="PROSITE" id="PS50082">
    <property type="entry name" value="WD_REPEATS_2"/>
    <property type="match status" value="13"/>
</dbReference>
<feature type="repeat" description="WD" evidence="3">
    <location>
        <begin position="651"/>
        <end position="683"/>
    </location>
</feature>
<feature type="domain" description="Novel STAND NTPase 1" evidence="4">
    <location>
        <begin position="43"/>
        <end position="426"/>
    </location>
</feature>
<feature type="repeat" description="WD" evidence="3">
    <location>
        <begin position="990"/>
        <end position="1031"/>
    </location>
</feature>
<comment type="caution">
    <text evidence="5">The sequence shown here is derived from an EMBL/GenBank/DDBJ whole genome shotgun (WGS) entry which is preliminary data.</text>
</comment>
<dbReference type="InterPro" id="IPR019775">
    <property type="entry name" value="WD40_repeat_CS"/>
</dbReference>
<dbReference type="InterPro" id="IPR015943">
    <property type="entry name" value="WD40/YVTN_repeat-like_dom_sf"/>
</dbReference>
<keyword evidence="1 3" id="KW-0853">WD repeat</keyword>
<organism evidence="5 6">
    <name type="scientific">Nonomuraea ferruginea</name>
    <dbReference type="NCBI Taxonomy" id="46174"/>
    <lineage>
        <taxon>Bacteria</taxon>
        <taxon>Bacillati</taxon>
        <taxon>Actinomycetota</taxon>
        <taxon>Actinomycetes</taxon>
        <taxon>Streptosporangiales</taxon>
        <taxon>Streptosporangiaceae</taxon>
        <taxon>Nonomuraea</taxon>
    </lineage>
</organism>
<dbReference type="PROSITE" id="PS50294">
    <property type="entry name" value="WD_REPEATS_REGION"/>
    <property type="match status" value="13"/>
</dbReference>
<dbReference type="InterPro" id="IPR001680">
    <property type="entry name" value="WD40_rpt"/>
</dbReference>